<dbReference type="Pfam" id="PF00440">
    <property type="entry name" value="TetR_N"/>
    <property type="match status" value="1"/>
</dbReference>
<keyword evidence="3 5" id="KW-0238">DNA-binding</keyword>
<keyword evidence="8" id="KW-1185">Reference proteome</keyword>
<dbReference type="PROSITE" id="PS01081">
    <property type="entry name" value="HTH_TETR_1"/>
    <property type="match status" value="1"/>
</dbReference>
<dbReference type="InterPro" id="IPR001647">
    <property type="entry name" value="HTH_TetR"/>
</dbReference>
<name>A0ABU0P1V4_STRRH</name>
<evidence type="ECO:0000256" key="4">
    <source>
        <dbReference type="ARBA" id="ARBA00023163"/>
    </source>
</evidence>
<dbReference type="Gene3D" id="1.10.10.60">
    <property type="entry name" value="Homeodomain-like"/>
    <property type="match status" value="1"/>
</dbReference>
<dbReference type="InterPro" id="IPR003012">
    <property type="entry name" value="Tet_transcr_reg_TetR"/>
</dbReference>
<evidence type="ECO:0000256" key="1">
    <source>
        <dbReference type="ARBA" id="ARBA00022491"/>
    </source>
</evidence>
<dbReference type="PRINTS" id="PR00455">
    <property type="entry name" value="HTHTETR"/>
</dbReference>
<reference evidence="7 8" key="1">
    <citation type="submission" date="2023-07" db="EMBL/GenBank/DDBJ databases">
        <title>Comparative genomics of wheat-associated soil bacteria to identify genetic determinants of phenazine resistance.</title>
        <authorList>
            <person name="Mouncey N."/>
        </authorList>
    </citation>
    <scope>NUCLEOTIDE SEQUENCE [LARGE SCALE GENOMIC DNA]</scope>
    <source>
        <strain evidence="7 8">B2I6</strain>
    </source>
</reference>
<keyword evidence="1" id="KW-0678">Repressor</keyword>
<dbReference type="InterPro" id="IPR009057">
    <property type="entry name" value="Homeodomain-like_sf"/>
</dbReference>
<evidence type="ECO:0000313" key="8">
    <source>
        <dbReference type="Proteomes" id="UP001230654"/>
    </source>
</evidence>
<keyword evidence="4" id="KW-0804">Transcription</keyword>
<evidence type="ECO:0000256" key="5">
    <source>
        <dbReference type="PROSITE-ProRule" id="PRU00335"/>
    </source>
</evidence>
<dbReference type="Pfam" id="PF02909">
    <property type="entry name" value="TetR_C_1"/>
    <property type="match status" value="1"/>
</dbReference>
<proteinExistence type="predicted"/>
<comment type="caution">
    <text evidence="7">The sequence shown here is derived from an EMBL/GenBank/DDBJ whole genome shotgun (WGS) entry which is preliminary data.</text>
</comment>
<dbReference type="InterPro" id="IPR050109">
    <property type="entry name" value="HTH-type_TetR-like_transc_reg"/>
</dbReference>
<evidence type="ECO:0000313" key="7">
    <source>
        <dbReference type="EMBL" id="MDQ0585334.1"/>
    </source>
</evidence>
<dbReference type="InterPro" id="IPR036271">
    <property type="entry name" value="Tet_transcr_reg_TetR-rel_C_sf"/>
</dbReference>
<gene>
    <name evidence="7" type="ORF">QF030_007512</name>
</gene>
<sequence>MPLRKSDVVEEALRFLDAEGLDQLTMRKLSAALNVQGGALYRHFPNKEALLDAVADKIVEGIGDPLPNVSWPEQIQILGNRLRTALLSHRDGANVVAGTFAPGANTIIGSDMAVQVLCGAGLPPAQAGWMSFALFYYVLGHTIEEQAQLRLPPDHDWRVHTERLNVKVSPQYAAALDSLTGTDPAERFDYGLNVFIDGLCRLQATLPPPQGEAARQAAS</sequence>
<evidence type="ECO:0000256" key="3">
    <source>
        <dbReference type="ARBA" id="ARBA00023125"/>
    </source>
</evidence>
<dbReference type="InterPro" id="IPR004111">
    <property type="entry name" value="Repressor_TetR_C"/>
</dbReference>
<dbReference type="SUPFAM" id="SSF48498">
    <property type="entry name" value="Tetracyclin repressor-like, C-terminal domain"/>
    <property type="match status" value="1"/>
</dbReference>
<dbReference type="EMBL" id="JAUSWV010000002">
    <property type="protein sequence ID" value="MDQ0585334.1"/>
    <property type="molecule type" value="Genomic_DNA"/>
</dbReference>
<feature type="DNA-binding region" description="H-T-H motif" evidence="5">
    <location>
        <begin position="25"/>
        <end position="44"/>
    </location>
</feature>
<dbReference type="PROSITE" id="PS50977">
    <property type="entry name" value="HTH_TETR_2"/>
    <property type="match status" value="1"/>
</dbReference>
<organism evidence="7 8">
    <name type="scientific">Streptomyces rishiriensis</name>
    <dbReference type="NCBI Taxonomy" id="68264"/>
    <lineage>
        <taxon>Bacteria</taxon>
        <taxon>Bacillati</taxon>
        <taxon>Actinomycetota</taxon>
        <taxon>Actinomycetes</taxon>
        <taxon>Kitasatosporales</taxon>
        <taxon>Streptomycetaceae</taxon>
        <taxon>Streptomyces</taxon>
    </lineage>
</organism>
<protein>
    <submittedName>
        <fullName evidence="7">TetR/AcrR family tetracycline transcriptional repressor</fullName>
    </submittedName>
</protein>
<evidence type="ECO:0000256" key="2">
    <source>
        <dbReference type="ARBA" id="ARBA00023015"/>
    </source>
</evidence>
<dbReference type="PANTHER" id="PTHR30055">
    <property type="entry name" value="HTH-TYPE TRANSCRIPTIONAL REGULATOR RUTR"/>
    <property type="match status" value="1"/>
</dbReference>
<evidence type="ECO:0000259" key="6">
    <source>
        <dbReference type="PROSITE" id="PS50977"/>
    </source>
</evidence>
<dbReference type="InterPro" id="IPR023772">
    <property type="entry name" value="DNA-bd_HTH_TetR-type_CS"/>
</dbReference>
<dbReference type="Proteomes" id="UP001230654">
    <property type="component" value="Unassembled WGS sequence"/>
</dbReference>
<dbReference type="RefSeq" id="WP_307167033.1">
    <property type="nucleotide sequence ID" value="NZ_JAUSWV010000002.1"/>
</dbReference>
<feature type="domain" description="HTH tetR-type" evidence="6">
    <location>
        <begin position="2"/>
        <end position="62"/>
    </location>
</feature>
<accession>A0ABU0P1V4</accession>
<keyword evidence="2" id="KW-0805">Transcription regulation</keyword>
<dbReference type="SUPFAM" id="SSF46689">
    <property type="entry name" value="Homeodomain-like"/>
    <property type="match status" value="1"/>
</dbReference>
<dbReference type="PRINTS" id="PR00400">
    <property type="entry name" value="TETREPRESSOR"/>
</dbReference>
<dbReference type="PANTHER" id="PTHR30055:SF151">
    <property type="entry name" value="TRANSCRIPTIONAL REGULATORY PROTEIN"/>
    <property type="match status" value="1"/>
</dbReference>
<dbReference type="Gene3D" id="1.10.357.10">
    <property type="entry name" value="Tetracycline Repressor, domain 2"/>
    <property type="match status" value="1"/>
</dbReference>